<accession>A0AAJ4RBF3</accession>
<organism evidence="2 3">
    <name type="scientific">Caminibacter pacificus</name>
    <dbReference type="NCBI Taxonomy" id="1424653"/>
    <lineage>
        <taxon>Bacteria</taxon>
        <taxon>Pseudomonadati</taxon>
        <taxon>Campylobacterota</taxon>
        <taxon>Epsilonproteobacteria</taxon>
        <taxon>Nautiliales</taxon>
        <taxon>Nautiliaceae</taxon>
        <taxon>Caminibacter</taxon>
    </lineage>
</organism>
<dbReference type="Proteomes" id="UP000298805">
    <property type="component" value="Chromosome"/>
</dbReference>
<reference evidence="2 3" key="2">
    <citation type="submission" date="2018-11" db="EMBL/GenBank/DDBJ databases">
        <title>Genomic Encyclopedia of Type Strains, Phase IV (KMG-IV): sequencing the most valuable type-strain genomes for metagenomic binning, comparative biology and taxonomic classification.</title>
        <authorList>
            <person name="Goeker M."/>
        </authorList>
    </citation>
    <scope>NUCLEOTIDE SEQUENCE [LARGE SCALE GENOMIC DNA]</scope>
    <source>
        <strain evidence="2 3">DSM 27783</strain>
    </source>
</reference>
<dbReference type="PROSITE" id="PS51257">
    <property type="entry name" value="PROKAR_LIPOPROTEIN"/>
    <property type="match status" value="1"/>
</dbReference>
<evidence type="ECO:0000313" key="1">
    <source>
        <dbReference type="EMBL" id="QCI29045.1"/>
    </source>
</evidence>
<reference evidence="1" key="3">
    <citation type="submission" date="2019-06" db="EMBL/GenBank/DDBJ databases">
        <title>A comparative analysis of the Nautiliaceae.</title>
        <authorList>
            <person name="Grosche A."/>
            <person name="Smedile F."/>
            <person name="Vetriani C."/>
        </authorList>
    </citation>
    <scope>NUCLEOTIDE SEQUENCE</scope>
    <source>
        <strain evidence="1">TB6</strain>
    </source>
</reference>
<gene>
    <name evidence="1" type="ORF">C6V80_08755</name>
    <name evidence="2" type="ORF">EDC58_1636</name>
</gene>
<dbReference type="EMBL" id="RJVK01000004">
    <property type="protein sequence ID" value="ROR39138.1"/>
    <property type="molecule type" value="Genomic_DNA"/>
</dbReference>
<evidence type="ECO:0000313" key="4">
    <source>
        <dbReference type="Proteomes" id="UP000298805"/>
    </source>
</evidence>
<dbReference type="RefSeq" id="WP_123353014.1">
    <property type="nucleotide sequence ID" value="NZ_CP027432.2"/>
</dbReference>
<keyword evidence="4" id="KW-1185">Reference proteome</keyword>
<dbReference type="Proteomes" id="UP000272781">
    <property type="component" value="Unassembled WGS sequence"/>
</dbReference>
<sequence length="152" mass="17226">MKKIILFFIGVLFFAGCSVKTTPVYVTFKSPKLKISDQGFLKEGPGYKEFELYKGGVGYKLTLKNSVVCINGQCMDKGKFIKEYLGEEYPSDFFDKVIEGKPIENFGKIIRKGDGFIQKKGNILYSVKKNGVLFKDKSKNIILLIKKLREKG</sequence>
<reference evidence="4" key="1">
    <citation type="submission" date="2018-03" db="EMBL/GenBank/DDBJ databases">
        <title>A comparative analysis of the Nautiliaceae.</title>
        <authorList>
            <person name="Grosche A."/>
            <person name="Smedile F."/>
            <person name="Vetriani C."/>
        </authorList>
    </citation>
    <scope>NUCLEOTIDE SEQUENCE [LARGE SCALE GENOMIC DNA]</scope>
    <source>
        <strain evidence="4">TB6</strain>
    </source>
</reference>
<dbReference type="EMBL" id="CP027432">
    <property type="protein sequence ID" value="QCI29045.1"/>
    <property type="molecule type" value="Genomic_DNA"/>
</dbReference>
<evidence type="ECO:0008006" key="5">
    <source>
        <dbReference type="Google" id="ProtNLM"/>
    </source>
</evidence>
<name>A0AAJ4RBF3_9BACT</name>
<evidence type="ECO:0000313" key="3">
    <source>
        <dbReference type="Proteomes" id="UP000272781"/>
    </source>
</evidence>
<proteinExistence type="predicted"/>
<protein>
    <recommendedName>
        <fullName evidence="5">Lipoprotein</fullName>
    </recommendedName>
</protein>
<dbReference type="AlphaFoldDB" id="A0AAJ4RBF3"/>
<evidence type="ECO:0000313" key="2">
    <source>
        <dbReference type="EMBL" id="ROR39138.1"/>
    </source>
</evidence>